<sequence>MIFLIFIKNIKKMNCLALLIYVGDNSETRHISSNSVLGDFLDKIFCGKILSFL</sequence>
<evidence type="ECO:0000313" key="1">
    <source>
        <dbReference type="EMBL" id="MPM97592.1"/>
    </source>
</evidence>
<name>A0A645EAE5_9ZZZZ</name>
<protein>
    <submittedName>
        <fullName evidence="1">Uncharacterized protein</fullName>
    </submittedName>
</protein>
<gene>
    <name evidence="1" type="ORF">SDC9_144767</name>
</gene>
<accession>A0A645EAE5</accession>
<organism evidence="1">
    <name type="scientific">bioreactor metagenome</name>
    <dbReference type="NCBI Taxonomy" id="1076179"/>
    <lineage>
        <taxon>unclassified sequences</taxon>
        <taxon>metagenomes</taxon>
        <taxon>ecological metagenomes</taxon>
    </lineage>
</organism>
<proteinExistence type="predicted"/>
<comment type="caution">
    <text evidence="1">The sequence shown here is derived from an EMBL/GenBank/DDBJ whole genome shotgun (WGS) entry which is preliminary data.</text>
</comment>
<dbReference type="AlphaFoldDB" id="A0A645EAE5"/>
<dbReference type="EMBL" id="VSSQ01043851">
    <property type="protein sequence ID" value="MPM97592.1"/>
    <property type="molecule type" value="Genomic_DNA"/>
</dbReference>
<reference evidence="1" key="1">
    <citation type="submission" date="2019-08" db="EMBL/GenBank/DDBJ databases">
        <authorList>
            <person name="Kucharzyk K."/>
            <person name="Murdoch R.W."/>
            <person name="Higgins S."/>
            <person name="Loffler F."/>
        </authorList>
    </citation>
    <scope>NUCLEOTIDE SEQUENCE</scope>
</reference>